<feature type="binding site" evidence="17">
    <location>
        <position position="83"/>
    </location>
    <ligand>
        <name>[4Fe-4S] cluster</name>
        <dbReference type="ChEBI" id="CHEBI:49883"/>
    </ligand>
</feature>
<evidence type="ECO:0000256" key="2">
    <source>
        <dbReference type="ARBA" id="ARBA00004691"/>
    </source>
</evidence>
<feature type="binding site" evidence="17">
    <location>
        <position position="9"/>
    </location>
    <ligand>
        <name>[4Fe-4S] cluster</name>
        <dbReference type="ChEBI" id="CHEBI:49883"/>
    </ligand>
</feature>
<keyword evidence="8 17" id="KW-0479">Metal-binding</keyword>
<dbReference type="PANTHER" id="PTHR36701">
    <property type="entry name" value="EPOXYQUEUOSINE REDUCTASE QUEH"/>
    <property type="match status" value="1"/>
</dbReference>
<evidence type="ECO:0000313" key="19">
    <source>
        <dbReference type="Proteomes" id="UP001320148"/>
    </source>
</evidence>
<comment type="pathway">
    <text evidence="2 17">tRNA modification; tRNA-queuosine biosynthesis.</text>
</comment>
<dbReference type="EC" id="1.17.99.6" evidence="4 17"/>
<gene>
    <name evidence="17" type="primary">queH</name>
    <name evidence="18" type="ORF">DSLASN_04910</name>
</gene>
<proteinExistence type="inferred from homology"/>
<sequence>MKILMHTCCGPCSIYPTRVLQDAGHDLMGFFYRHNIHPFTECMKREEGMRQFAKSCDMKVIYQEGYELEAFLRQAAFREKDRCRMCYHARLRATALLAKRGKFEAFTSTLLYSRHQNHELIKSIAESLAREVGVKFYYEDFRPGWKEGIDTSKEMGIYRQQYCGCIYSEKDRYAKEIKAKAQG</sequence>
<comment type="catalytic activity">
    <reaction evidence="16 17">
        <text>epoxyqueuosine(34) in tRNA + AH2 = queuosine(34) in tRNA + A + H2O</text>
        <dbReference type="Rhea" id="RHEA:32159"/>
        <dbReference type="Rhea" id="RHEA-COMP:18571"/>
        <dbReference type="Rhea" id="RHEA-COMP:18582"/>
        <dbReference type="ChEBI" id="CHEBI:13193"/>
        <dbReference type="ChEBI" id="CHEBI:15377"/>
        <dbReference type="ChEBI" id="CHEBI:17499"/>
        <dbReference type="ChEBI" id="CHEBI:194431"/>
        <dbReference type="ChEBI" id="CHEBI:194443"/>
        <dbReference type="EC" id="1.17.99.6"/>
    </reaction>
</comment>
<evidence type="ECO:0000256" key="15">
    <source>
        <dbReference type="ARBA" id="ARBA00031446"/>
    </source>
</evidence>
<evidence type="ECO:0000256" key="7">
    <source>
        <dbReference type="ARBA" id="ARBA00022694"/>
    </source>
</evidence>
<accession>A0ABM7PCQ3</accession>
<comment type="function">
    <text evidence="1 17">Catalyzes the conversion of epoxyqueuosine (oQ) to queuosine (Q), which is a hypermodified base found in the wobble positions of tRNA(Asp), tRNA(Asn), tRNA(His) and tRNA(Tyr).</text>
</comment>
<dbReference type="Pfam" id="PF02677">
    <property type="entry name" value="QueH"/>
    <property type="match status" value="1"/>
</dbReference>
<feature type="binding site" evidence="17">
    <location>
        <position position="8"/>
    </location>
    <ligand>
        <name>[4Fe-4S] cluster</name>
        <dbReference type="ChEBI" id="CHEBI:49883"/>
    </ligand>
</feature>
<feature type="disulfide bond" description="Redox-active" evidence="17">
    <location>
        <begin position="163"/>
        <end position="165"/>
    </location>
</feature>
<keyword evidence="7 17" id="KW-0819">tRNA processing</keyword>
<keyword evidence="12 17" id="KW-0411">Iron-sulfur</keyword>
<keyword evidence="10 17" id="KW-0560">Oxidoreductase</keyword>
<dbReference type="InterPro" id="IPR003828">
    <property type="entry name" value="QueH"/>
</dbReference>
<evidence type="ECO:0000256" key="1">
    <source>
        <dbReference type="ARBA" id="ARBA00002268"/>
    </source>
</evidence>
<evidence type="ECO:0000256" key="5">
    <source>
        <dbReference type="ARBA" id="ARBA00016895"/>
    </source>
</evidence>
<evidence type="ECO:0000256" key="3">
    <source>
        <dbReference type="ARBA" id="ARBA00008207"/>
    </source>
</evidence>
<evidence type="ECO:0000256" key="10">
    <source>
        <dbReference type="ARBA" id="ARBA00023002"/>
    </source>
</evidence>
<protein>
    <recommendedName>
        <fullName evidence="5 17">Epoxyqueuosine reductase QueH</fullName>
        <ecNumber evidence="4 17">1.17.99.6</ecNumber>
    </recommendedName>
    <alternativeName>
        <fullName evidence="15 17">Queuosine biosynthesis protein QueH</fullName>
    </alternativeName>
</protein>
<dbReference type="HAMAP" id="MF_02089">
    <property type="entry name" value="QueH"/>
    <property type="match status" value="1"/>
</dbReference>
<keyword evidence="14 17" id="KW-0676">Redox-active center</keyword>
<dbReference type="EMBL" id="AP024488">
    <property type="protein sequence ID" value="BCS94859.1"/>
    <property type="molecule type" value="Genomic_DNA"/>
</dbReference>
<comment type="similarity">
    <text evidence="3 17">Belongs to the QueH family.</text>
</comment>
<name>A0ABM7PCQ3_9BACT</name>
<evidence type="ECO:0000256" key="9">
    <source>
        <dbReference type="ARBA" id="ARBA00022785"/>
    </source>
</evidence>
<keyword evidence="19" id="KW-1185">Reference proteome</keyword>
<evidence type="ECO:0000256" key="4">
    <source>
        <dbReference type="ARBA" id="ARBA00012622"/>
    </source>
</evidence>
<keyword evidence="13 17" id="KW-1015">Disulfide bond</keyword>
<reference evidence="18 19" key="1">
    <citation type="submission" date="2021-02" db="EMBL/GenBank/DDBJ databases">
        <title>Complete genome of Desulfoluna sp. strain ASN36.</title>
        <authorList>
            <person name="Takahashi A."/>
            <person name="Kojima H."/>
            <person name="Fukui M."/>
        </authorList>
    </citation>
    <scope>NUCLEOTIDE SEQUENCE [LARGE SCALE GENOMIC DNA]</scope>
    <source>
        <strain evidence="18 19">ASN36</strain>
    </source>
</reference>
<feature type="binding site" evidence="17">
    <location>
        <position position="86"/>
    </location>
    <ligand>
        <name>[4Fe-4S] cluster</name>
        <dbReference type="ChEBI" id="CHEBI:49883"/>
    </ligand>
</feature>
<evidence type="ECO:0000256" key="8">
    <source>
        <dbReference type="ARBA" id="ARBA00022723"/>
    </source>
</evidence>
<keyword evidence="6 17" id="KW-0004">4Fe-4S</keyword>
<dbReference type="PANTHER" id="PTHR36701:SF1">
    <property type="entry name" value="EPOXYQUEUOSINE REDUCTASE QUEH"/>
    <property type="match status" value="1"/>
</dbReference>
<dbReference type="RefSeq" id="WP_236891163.1">
    <property type="nucleotide sequence ID" value="NZ_AP024488.1"/>
</dbReference>
<dbReference type="Proteomes" id="UP001320148">
    <property type="component" value="Chromosome"/>
</dbReference>
<keyword evidence="11 17" id="KW-0408">Iron</keyword>
<evidence type="ECO:0000256" key="13">
    <source>
        <dbReference type="ARBA" id="ARBA00023157"/>
    </source>
</evidence>
<organism evidence="18 19">
    <name type="scientific">Desulfoluna limicola</name>
    <dbReference type="NCBI Taxonomy" id="2810562"/>
    <lineage>
        <taxon>Bacteria</taxon>
        <taxon>Pseudomonadati</taxon>
        <taxon>Thermodesulfobacteriota</taxon>
        <taxon>Desulfobacteria</taxon>
        <taxon>Desulfobacterales</taxon>
        <taxon>Desulfolunaceae</taxon>
        <taxon>Desulfoluna</taxon>
    </lineage>
</organism>
<evidence type="ECO:0000313" key="18">
    <source>
        <dbReference type="EMBL" id="BCS94859.1"/>
    </source>
</evidence>
<evidence type="ECO:0000256" key="17">
    <source>
        <dbReference type="HAMAP-Rule" id="MF_02089"/>
    </source>
</evidence>
<evidence type="ECO:0000256" key="6">
    <source>
        <dbReference type="ARBA" id="ARBA00022485"/>
    </source>
</evidence>
<evidence type="ECO:0000256" key="11">
    <source>
        <dbReference type="ARBA" id="ARBA00023004"/>
    </source>
</evidence>
<keyword evidence="9 17" id="KW-0671">Queuosine biosynthesis</keyword>
<evidence type="ECO:0000256" key="16">
    <source>
        <dbReference type="ARBA" id="ARBA00047415"/>
    </source>
</evidence>
<evidence type="ECO:0000256" key="14">
    <source>
        <dbReference type="ARBA" id="ARBA00023284"/>
    </source>
</evidence>
<evidence type="ECO:0000256" key="12">
    <source>
        <dbReference type="ARBA" id="ARBA00023014"/>
    </source>
</evidence>